<feature type="transmembrane region" description="Helical" evidence="2">
    <location>
        <begin position="74"/>
        <end position="100"/>
    </location>
</feature>
<dbReference type="WBParaSite" id="ASIM_0000599601-mRNA-1">
    <property type="protein sequence ID" value="ASIM_0000599601-mRNA-1"/>
    <property type="gene ID" value="ASIM_0000599601"/>
</dbReference>
<keyword evidence="2" id="KW-0472">Membrane</keyword>
<proteinExistence type="predicted"/>
<keyword evidence="2" id="KW-0812">Transmembrane</keyword>
<evidence type="ECO:0000313" key="3">
    <source>
        <dbReference type="EMBL" id="VDK26063.1"/>
    </source>
</evidence>
<organism evidence="5">
    <name type="scientific">Anisakis simplex</name>
    <name type="common">Herring worm</name>
    <dbReference type="NCBI Taxonomy" id="6269"/>
    <lineage>
        <taxon>Eukaryota</taxon>
        <taxon>Metazoa</taxon>
        <taxon>Ecdysozoa</taxon>
        <taxon>Nematoda</taxon>
        <taxon>Chromadorea</taxon>
        <taxon>Rhabditida</taxon>
        <taxon>Spirurina</taxon>
        <taxon>Ascaridomorpha</taxon>
        <taxon>Ascaridoidea</taxon>
        <taxon>Anisakidae</taxon>
        <taxon>Anisakis</taxon>
        <taxon>Anisakis simplex complex</taxon>
    </lineage>
</organism>
<sequence length="160" mass="18254">MPFVNVHDVIRRPPSQEDVHIEEQAPPSVRTTPSRGTYPEMTTAHTPPPSIFEGEQRHATIDTLLKPGILAGMFYVHVFFSMFRHLQTAFVVSSFMHFIFSKNVCLTTSHHQFHFLYYQFEYMMLTLLIMSSSFAHSMKFATNCCTAGSVLLNCMDLISA</sequence>
<dbReference type="EMBL" id="UYRR01011698">
    <property type="protein sequence ID" value="VDK26063.1"/>
    <property type="molecule type" value="Genomic_DNA"/>
</dbReference>
<evidence type="ECO:0000313" key="4">
    <source>
        <dbReference type="Proteomes" id="UP000267096"/>
    </source>
</evidence>
<accession>A0A0M3JEF1</accession>
<dbReference type="AlphaFoldDB" id="A0A0M3JEF1"/>
<feature type="transmembrane region" description="Helical" evidence="2">
    <location>
        <begin position="112"/>
        <end position="130"/>
    </location>
</feature>
<reference evidence="3 4" key="2">
    <citation type="submission" date="2018-11" db="EMBL/GenBank/DDBJ databases">
        <authorList>
            <consortium name="Pathogen Informatics"/>
        </authorList>
    </citation>
    <scope>NUCLEOTIDE SEQUENCE [LARGE SCALE GENOMIC DNA]</scope>
</reference>
<feature type="compositionally biased region" description="Basic and acidic residues" evidence="1">
    <location>
        <begin position="14"/>
        <end position="23"/>
    </location>
</feature>
<dbReference type="Proteomes" id="UP000267096">
    <property type="component" value="Unassembled WGS sequence"/>
</dbReference>
<protein>
    <submittedName>
        <fullName evidence="5">Transmembrane protein</fullName>
    </submittedName>
</protein>
<gene>
    <name evidence="3" type="ORF">ASIM_LOCUS5781</name>
</gene>
<reference evidence="5" key="1">
    <citation type="submission" date="2017-02" db="UniProtKB">
        <authorList>
            <consortium name="WormBaseParasite"/>
        </authorList>
    </citation>
    <scope>IDENTIFICATION</scope>
</reference>
<keyword evidence="4" id="KW-1185">Reference proteome</keyword>
<feature type="region of interest" description="Disordered" evidence="1">
    <location>
        <begin position="14"/>
        <end position="50"/>
    </location>
</feature>
<evidence type="ECO:0000313" key="5">
    <source>
        <dbReference type="WBParaSite" id="ASIM_0000599601-mRNA-1"/>
    </source>
</evidence>
<evidence type="ECO:0000256" key="2">
    <source>
        <dbReference type="SAM" id="Phobius"/>
    </source>
</evidence>
<evidence type="ECO:0000256" key="1">
    <source>
        <dbReference type="SAM" id="MobiDB-lite"/>
    </source>
</evidence>
<name>A0A0M3JEF1_ANISI</name>
<keyword evidence="2" id="KW-1133">Transmembrane helix</keyword>